<dbReference type="RefSeq" id="WP_231006230.1">
    <property type="nucleotide sequence ID" value="NZ_JAJNEC010000005.1"/>
</dbReference>
<comment type="caution">
    <text evidence="2">The sequence shown here is derived from an EMBL/GenBank/DDBJ whole genome shotgun (WGS) entry which is preliminary data.</text>
</comment>
<evidence type="ECO:0000256" key="1">
    <source>
        <dbReference type="SAM" id="MobiDB-lite"/>
    </source>
</evidence>
<evidence type="ECO:0000313" key="3">
    <source>
        <dbReference type="Proteomes" id="UP001199816"/>
    </source>
</evidence>
<feature type="compositionally biased region" description="Low complexity" evidence="1">
    <location>
        <begin position="159"/>
        <end position="172"/>
    </location>
</feature>
<sequence length="172" mass="20481">MEQQEQKSRIERDMDAWKRIEDKLINRYGSKIANDRHFLKAKRQIYKHIHRKYKNKRLNQYEKAELRVLRGQHRQLLRQAYPNPVVRLIRNILVFAGNTIKLTGDIGWKAARWLVPPDRTQSPGPPVLKNAQQKPQTGPRPSATRSQGVVRKMPRRPRVQMPMPQSRQRIRR</sequence>
<organism evidence="2 3">
    <name type="scientific">Niabella pedocola</name>
    <dbReference type="NCBI Taxonomy" id="1752077"/>
    <lineage>
        <taxon>Bacteria</taxon>
        <taxon>Pseudomonadati</taxon>
        <taxon>Bacteroidota</taxon>
        <taxon>Chitinophagia</taxon>
        <taxon>Chitinophagales</taxon>
        <taxon>Chitinophagaceae</taxon>
        <taxon>Niabella</taxon>
    </lineage>
</organism>
<dbReference type="Proteomes" id="UP001199816">
    <property type="component" value="Unassembled WGS sequence"/>
</dbReference>
<reference evidence="2 3" key="1">
    <citation type="submission" date="2021-11" db="EMBL/GenBank/DDBJ databases">
        <title>Genomic of Niabella pedocola.</title>
        <authorList>
            <person name="Wu T."/>
        </authorList>
    </citation>
    <scope>NUCLEOTIDE SEQUENCE [LARGE SCALE GENOMIC DNA]</scope>
    <source>
        <strain evidence="2 3">JCM 31011</strain>
    </source>
</reference>
<accession>A0ABS8PTL6</accession>
<evidence type="ECO:0000313" key="2">
    <source>
        <dbReference type="EMBL" id="MCD2424415.1"/>
    </source>
</evidence>
<gene>
    <name evidence="2" type="ORF">LQ567_16665</name>
</gene>
<evidence type="ECO:0008006" key="4">
    <source>
        <dbReference type="Google" id="ProtNLM"/>
    </source>
</evidence>
<dbReference type="EMBL" id="JAJNEC010000005">
    <property type="protein sequence ID" value="MCD2424415.1"/>
    <property type="molecule type" value="Genomic_DNA"/>
</dbReference>
<proteinExistence type="predicted"/>
<feature type="region of interest" description="Disordered" evidence="1">
    <location>
        <begin position="118"/>
        <end position="172"/>
    </location>
</feature>
<protein>
    <recommendedName>
        <fullName evidence="4">Clr5 domain-containing protein</fullName>
    </recommendedName>
</protein>
<keyword evidence="3" id="KW-1185">Reference proteome</keyword>
<name>A0ABS8PTL6_9BACT</name>